<organism evidence="4 5">
    <name type="scientific">Enterococcus casseliflavus</name>
    <name type="common">Enterococcus flavescens</name>
    <dbReference type="NCBI Taxonomy" id="37734"/>
    <lineage>
        <taxon>Bacteria</taxon>
        <taxon>Bacillati</taxon>
        <taxon>Bacillota</taxon>
        <taxon>Bacilli</taxon>
        <taxon>Lactobacillales</taxon>
        <taxon>Enterococcaceae</taxon>
        <taxon>Enterococcus</taxon>
    </lineage>
</organism>
<dbReference type="GO" id="GO:0005524">
    <property type="term" value="F:ATP binding"/>
    <property type="evidence" value="ECO:0007669"/>
    <property type="project" value="TreeGrafter"/>
</dbReference>
<dbReference type="Pfam" id="PF00543">
    <property type="entry name" value="P-II"/>
    <property type="match status" value="1"/>
</dbReference>
<dbReference type="GO" id="GO:0030234">
    <property type="term" value="F:enzyme regulator activity"/>
    <property type="evidence" value="ECO:0007669"/>
    <property type="project" value="InterPro"/>
</dbReference>
<reference evidence="4 5" key="1">
    <citation type="submission" date="2018-08" db="EMBL/GenBank/DDBJ databases">
        <title>A genome reference for cultivated species of the human gut microbiota.</title>
        <authorList>
            <person name="Zou Y."/>
            <person name="Xue W."/>
            <person name="Luo G."/>
        </authorList>
    </citation>
    <scope>NUCLEOTIDE SEQUENCE [LARGE SCALE GENOMIC DNA]</scope>
    <source>
        <strain evidence="4 5">AF48-16</strain>
    </source>
</reference>
<evidence type="ECO:0000256" key="1">
    <source>
        <dbReference type="RuleBase" id="RU003936"/>
    </source>
</evidence>
<dbReference type="InterPro" id="IPR017918">
    <property type="entry name" value="N-reg_PII_CS"/>
</dbReference>
<dbReference type="Proteomes" id="UP000286288">
    <property type="component" value="Unassembled WGS sequence"/>
</dbReference>
<dbReference type="EMBL" id="CP046123">
    <property type="protein sequence ID" value="QGN29928.1"/>
    <property type="molecule type" value="Genomic_DNA"/>
</dbReference>
<name>A0A1L8SG32_ENTCA</name>
<sequence length="113" mass="12556">MKKVEAIIRQEKLEELKAALDQSDLISGMTVSQVLGCGNQKGLKEFIRGQEVITTLLPKVNVRFVLADEKVDAVIELIVSICRTDEVGDGKIFVYPLEEAIRIRTNERGEAAL</sequence>
<dbReference type="Gene3D" id="3.30.70.120">
    <property type="match status" value="1"/>
</dbReference>
<dbReference type="InterPro" id="IPR011322">
    <property type="entry name" value="N-reg_PII-like_a/b"/>
</dbReference>
<evidence type="ECO:0000313" key="6">
    <source>
        <dbReference type="Proteomes" id="UP000422837"/>
    </source>
</evidence>
<dbReference type="GeneID" id="91574710"/>
<accession>A0A1L8SG32</accession>
<dbReference type="Proteomes" id="UP000422837">
    <property type="component" value="Chromosome"/>
</dbReference>
<dbReference type="AlphaFoldDB" id="A0A1L8SG32"/>
<dbReference type="SMART" id="SM00938">
    <property type="entry name" value="P-II"/>
    <property type="match status" value="1"/>
</dbReference>
<dbReference type="PANTHER" id="PTHR30115:SF11">
    <property type="entry name" value="NITROGEN REGULATORY PROTEIN P-II HOMOLOG"/>
    <property type="match status" value="1"/>
</dbReference>
<evidence type="ECO:0000313" key="5">
    <source>
        <dbReference type="Proteomes" id="UP000286288"/>
    </source>
</evidence>
<dbReference type="Proteomes" id="UP001268896">
    <property type="component" value="Unassembled WGS sequence"/>
</dbReference>
<dbReference type="InterPro" id="IPR015867">
    <property type="entry name" value="N-reg_PII/ATP_PRibTrfase_C"/>
</dbReference>
<dbReference type="PANTHER" id="PTHR30115">
    <property type="entry name" value="NITROGEN REGULATORY PROTEIN P-II"/>
    <property type="match status" value="1"/>
</dbReference>
<comment type="similarity">
    <text evidence="1">Belongs to the P(II) protein family.</text>
</comment>
<reference evidence="3 6" key="2">
    <citation type="submission" date="2019-11" db="EMBL/GenBank/DDBJ databases">
        <title>Detection and genome characteristic of a blood enterococcus casselifavus isolate from Zhengzhou,china.</title>
        <authorList>
            <person name="Wen P."/>
        </authorList>
    </citation>
    <scope>NUCLEOTIDE SEQUENCE [LARGE SCALE GENOMIC DNA]</scope>
    <source>
        <strain evidence="3 6">EC291</strain>
    </source>
</reference>
<dbReference type="RefSeq" id="WP_005229830.1">
    <property type="nucleotide sequence ID" value="NZ_BAAAXK010000011.1"/>
</dbReference>
<dbReference type="SUPFAM" id="SSF54913">
    <property type="entry name" value="GlnB-like"/>
    <property type="match status" value="1"/>
</dbReference>
<protein>
    <submittedName>
        <fullName evidence="4">P-II family nitrogen regulator</fullName>
    </submittedName>
    <submittedName>
        <fullName evidence="3">Transcriptional regulator</fullName>
    </submittedName>
</protein>
<reference evidence="2" key="3">
    <citation type="submission" date="2023-03" db="EMBL/GenBank/DDBJ databases">
        <authorList>
            <person name="Shen W."/>
            <person name="Cai J."/>
        </authorList>
    </citation>
    <scope>NUCLEOTIDE SEQUENCE</scope>
    <source>
        <strain evidence="2">K72-2</strain>
    </source>
</reference>
<gene>
    <name evidence="4" type="ORF">DW084_00500</name>
    <name evidence="3" type="ORF">GFU50_10575</name>
    <name evidence="2" type="ORF">P7I32_07355</name>
</gene>
<dbReference type="EMBL" id="JARQDV010000003">
    <property type="protein sequence ID" value="MDT2964423.1"/>
    <property type="molecule type" value="Genomic_DNA"/>
</dbReference>
<dbReference type="PRINTS" id="PR00340">
    <property type="entry name" value="PIIGLNB"/>
</dbReference>
<dbReference type="GO" id="GO:0005829">
    <property type="term" value="C:cytosol"/>
    <property type="evidence" value="ECO:0007669"/>
    <property type="project" value="TreeGrafter"/>
</dbReference>
<dbReference type="PROSITE" id="PS51343">
    <property type="entry name" value="PII_GLNB_DOM"/>
    <property type="match status" value="1"/>
</dbReference>
<dbReference type="GO" id="GO:0006808">
    <property type="term" value="P:regulation of nitrogen utilization"/>
    <property type="evidence" value="ECO:0007669"/>
    <property type="project" value="InterPro"/>
</dbReference>
<proteinExistence type="inferred from homology"/>
<evidence type="ECO:0000313" key="3">
    <source>
        <dbReference type="EMBL" id="QGN29928.1"/>
    </source>
</evidence>
<evidence type="ECO:0000313" key="2">
    <source>
        <dbReference type="EMBL" id="MDT2964423.1"/>
    </source>
</evidence>
<dbReference type="EMBL" id="QRMZ01000001">
    <property type="protein sequence ID" value="RHK08201.1"/>
    <property type="molecule type" value="Genomic_DNA"/>
</dbReference>
<dbReference type="PROSITE" id="PS00638">
    <property type="entry name" value="PII_GLNB_CTER"/>
    <property type="match status" value="1"/>
</dbReference>
<dbReference type="InterPro" id="IPR002187">
    <property type="entry name" value="N-reg_PII"/>
</dbReference>
<evidence type="ECO:0000313" key="4">
    <source>
        <dbReference type="EMBL" id="RHK08201.1"/>
    </source>
</evidence>